<sequence>MCIIVPPFTKPFKYLEPIGIYATTLANGTITIINDSGADELALHFESTGAAIDCKFEMMFQIPEDFKKFAGLADDIVVSAYQDGNSGDGEGDIALTVAVLDAAGTTVDDGSIADIALTNAYVALDAPLVTGGAFSHGDYITVQISIITTGADVSENGDDALVLFPKIKYIPQ</sequence>
<protein>
    <submittedName>
        <fullName evidence="1">Uncharacterized protein</fullName>
    </submittedName>
</protein>
<dbReference type="EMBL" id="LAZR01003729">
    <property type="protein sequence ID" value="KKN15263.1"/>
    <property type="molecule type" value="Genomic_DNA"/>
</dbReference>
<proteinExistence type="predicted"/>
<comment type="caution">
    <text evidence="1">The sequence shown here is derived from an EMBL/GenBank/DDBJ whole genome shotgun (WGS) entry which is preliminary data.</text>
</comment>
<accession>A0A0F9RDE0</accession>
<reference evidence="1" key="1">
    <citation type="journal article" date="2015" name="Nature">
        <title>Complex archaea that bridge the gap between prokaryotes and eukaryotes.</title>
        <authorList>
            <person name="Spang A."/>
            <person name="Saw J.H."/>
            <person name="Jorgensen S.L."/>
            <person name="Zaremba-Niedzwiedzka K."/>
            <person name="Martijn J."/>
            <person name="Lind A.E."/>
            <person name="van Eijk R."/>
            <person name="Schleper C."/>
            <person name="Guy L."/>
            <person name="Ettema T.J."/>
        </authorList>
    </citation>
    <scope>NUCLEOTIDE SEQUENCE</scope>
</reference>
<dbReference type="AlphaFoldDB" id="A0A0F9RDE0"/>
<organism evidence="1">
    <name type="scientific">marine sediment metagenome</name>
    <dbReference type="NCBI Taxonomy" id="412755"/>
    <lineage>
        <taxon>unclassified sequences</taxon>
        <taxon>metagenomes</taxon>
        <taxon>ecological metagenomes</taxon>
    </lineage>
</organism>
<evidence type="ECO:0000313" key="1">
    <source>
        <dbReference type="EMBL" id="KKN15263.1"/>
    </source>
</evidence>
<name>A0A0F9RDE0_9ZZZZ</name>
<gene>
    <name evidence="1" type="ORF">LCGC14_0987820</name>
</gene>